<evidence type="ECO:0008006" key="3">
    <source>
        <dbReference type="Google" id="ProtNLM"/>
    </source>
</evidence>
<name>T1HZS8_RHOPR</name>
<dbReference type="AlphaFoldDB" id="T1HZS8"/>
<dbReference type="VEuPathDB" id="VectorBase:RPRC009548"/>
<dbReference type="InParanoid" id="T1HZS8"/>
<evidence type="ECO:0000313" key="2">
    <source>
        <dbReference type="Proteomes" id="UP000015103"/>
    </source>
</evidence>
<organism evidence="1 2">
    <name type="scientific">Rhodnius prolixus</name>
    <name type="common">Triatomid bug</name>
    <dbReference type="NCBI Taxonomy" id="13249"/>
    <lineage>
        <taxon>Eukaryota</taxon>
        <taxon>Metazoa</taxon>
        <taxon>Ecdysozoa</taxon>
        <taxon>Arthropoda</taxon>
        <taxon>Hexapoda</taxon>
        <taxon>Insecta</taxon>
        <taxon>Pterygota</taxon>
        <taxon>Neoptera</taxon>
        <taxon>Paraneoptera</taxon>
        <taxon>Hemiptera</taxon>
        <taxon>Heteroptera</taxon>
        <taxon>Panheteroptera</taxon>
        <taxon>Cimicomorpha</taxon>
        <taxon>Reduviidae</taxon>
        <taxon>Triatominae</taxon>
        <taxon>Rhodnius</taxon>
    </lineage>
</organism>
<reference evidence="1" key="1">
    <citation type="submission" date="2015-05" db="UniProtKB">
        <authorList>
            <consortium name="EnsemblMetazoa"/>
        </authorList>
    </citation>
    <scope>IDENTIFICATION</scope>
</reference>
<dbReference type="HOGENOM" id="CLU_1984303_0_0_1"/>
<evidence type="ECO:0000313" key="1">
    <source>
        <dbReference type="EnsemblMetazoa" id="RPRC009548-PA"/>
    </source>
</evidence>
<sequence length="126" mass="14615">MANWKIIIIQPELGVTKTCCLRNISLSIRPPAVERGKEATLLCEYDLEDAPLYAVKWYRGVREFYRYSPNENPPTKIFPFHGIHVDIVYLFSWKYFWFCSFENTQQSGGDVPGSAHSFYSLLDPIT</sequence>
<dbReference type="eggNOG" id="ENOG502SU40">
    <property type="taxonomic scope" value="Eukaryota"/>
</dbReference>
<dbReference type="PANTHER" id="PTHR21261">
    <property type="entry name" value="BEAT PROTEIN"/>
    <property type="match status" value="1"/>
</dbReference>
<dbReference type="STRING" id="13249.T1HZS8"/>
<accession>T1HZS8</accession>
<proteinExistence type="predicted"/>
<dbReference type="EMBL" id="ACPB03018735">
    <property type="status" value="NOT_ANNOTATED_CDS"/>
    <property type="molecule type" value="Genomic_DNA"/>
</dbReference>
<dbReference type="PANTHER" id="PTHR21261:SF6">
    <property type="entry name" value="BEATEN PATH IIA-RELATED"/>
    <property type="match status" value="1"/>
</dbReference>
<dbReference type="Proteomes" id="UP000015103">
    <property type="component" value="Unassembled WGS sequence"/>
</dbReference>
<dbReference type="EnsemblMetazoa" id="RPRC009548-RA">
    <property type="protein sequence ID" value="RPRC009548-PA"/>
    <property type="gene ID" value="RPRC009548"/>
</dbReference>
<keyword evidence="2" id="KW-1185">Reference proteome</keyword>
<protein>
    <recommendedName>
        <fullName evidence="3">Ig-like domain-containing protein</fullName>
    </recommendedName>
</protein>